<accession>A0A8J5T9T3</accession>
<evidence type="ECO:0000313" key="1">
    <source>
        <dbReference type="EMBL" id="KAG8069081.1"/>
    </source>
</evidence>
<reference evidence="1" key="2">
    <citation type="submission" date="2021-02" db="EMBL/GenBank/DDBJ databases">
        <authorList>
            <person name="Kimball J.A."/>
            <person name="Haas M.W."/>
            <person name="Macchietto M."/>
            <person name="Kono T."/>
            <person name="Duquette J."/>
            <person name="Shao M."/>
        </authorList>
    </citation>
    <scope>NUCLEOTIDE SEQUENCE</scope>
    <source>
        <tissue evidence="1">Fresh leaf tissue</tissue>
    </source>
</reference>
<organism evidence="1 2">
    <name type="scientific">Zizania palustris</name>
    <name type="common">Northern wild rice</name>
    <dbReference type="NCBI Taxonomy" id="103762"/>
    <lineage>
        <taxon>Eukaryota</taxon>
        <taxon>Viridiplantae</taxon>
        <taxon>Streptophyta</taxon>
        <taxon>Embryophyta</taxon>
        <taxon>Tracheophyta</taxon>
        <taxon>Spermatophyta</taxon>
        <taxon>Magnoliopsida</taxon>
        <taxon>Liliopsida</taxon>
        <taxon>Poales</taxon>
        <taxon>Poaceae</taxon>
        <taxon>BOP clade</taxon>
        <taxon>Oryzoideae</taxon>
        <taxon>Oryzeae</taxon>
        <taxon>Zizaniinae</taxon>
        <taxon>Zizania</taxon>
    </lineage>
</organism>
<comment type="caution">
    <text evidence="1">The sequence shown here is derived from an EMBL/GenBank/DDBJ whole genome shotgun (WGS) entry which is preliminary data.</text>
</comment>
<gene>
    <name evidence="1" type="ORF">GUJ93_ZPchr0005g15951</name>
</gene>
<evidence type="ECO:0000313" key="2">
    <source>
        <dbReference type="Proteomes" id="UP000729402"/>
    </source>
</evidence>
<name>A0A8J5T9T3_ZIZPA</name>
<protein>
    <submittedName>
        <fullName evidence="1">Uncharacterized protein</fullName>
    </submittedName>
</protein>
<dbReference type="OrthoDB" id="1741318at2759"/>
<dbReference type="EMBL" id="JAAALK010000284">
    <property type="protein sequence ID" value="KAG8069081.1"/>
    <property type="molecule type" value="Genomic_DNA"/>
</dbReference>
<keyword evidence="2" id="KW-1185">Reference proteome</keyword>
<dbReference type="AlphaFoldDB" id="A0A8J5T9T3"/>
<sequence>MEGRALALSQFCVRVVGSPFLLSVDSGGARGCSGASGRGRVARITPEAYPSSAGRGRAWKRDSPEASPRRAVAAVRLLRIEKGKAFVDLLNEKGNGSGENEMSYVEMKSGAPGATADTTLPESVATWLSDCLNGADVNAILSLTPWSSSFSSAPQATPDPQILLALVSLSLSLSVSVSGRRTSPAASSGGGKAN</sequence>
<dbReference type="Proteomes" id="UP000729402">
    <property type="component" value="Unassembled WGS sequence"/>
</dbReference>
<proteinExistence type="predicted"/>
<reference evidence="1" key="1">
    <citation type="journal article" date="2021" name="bioRxiv">
        <title>Whole Genome Assembly and Annotation of Northern Wild Rice, Zizania palustris L., Supports a Whole Genome Duplication in the Zizania Genus.</title>
        <authorList>
            <person name="Haas M."/>
            <person name="Kono T."/>
            <person name="Macchietto M."/>
            <person name="Millas R."/>
            <person name="McGilp L."/>
            <person name="Shao M."/>
            <person name="Duquette J."/>
            <person name="Hirsch C.N."/>
            <person name="Kimball J."/>
        </authorList>
    </citation>
    <scope>NUCLEOTIDE SEQUENCE</scope>
    <source>
        <tissue evidence="1">Fresh leaf tissue</tissue>
    </source>
</reference>